<dbReference type="PANTHER" id="PTHR30441">
    <property type="entry name" value="DUF748 DOMAIN-CONTAINING PROTEIN"/>
    <property type="match status" value="1"/>
</dbReference>
<evidence type="ECO:0000259" key="3">
    <source>
        <dbReference type="Pfam" id="PF05170"/>
    </source>
</evidence>
<feature type="domain" description="AsmA" evidence="3">
    <location>
        <begin position="15"/>
        <end position="176"/>
    </location>
</feature>
<keyword evidence="2" id="KW-0812">Transmembrane</keyword>
<keyword evidence="2" id="KW-0472">Membrane</keyword>
<dbReference type="InterPro" id="IPR052894">
    <property type="entry name" value="AsmA-related"/>
</dbReference>
<reference evidence="4 5" key="1">
    <citation type="submission" date="2022-12" db="EMBL/GenBank/DDBJ databases">
        <title>Chitinophagaceae gen. sp. nov., a new member of the family Chitinophagaceae, isolated from soil in a chemical factory.</title>
        <authorList>
            <person name="Ke Z."/>
        </authorList>
    </citation>
    <scope>NUCLEOTIDE SEQUENCE [LARGE SCALE GENOMIC DNA]</scope>
    <source>
        <strain evidence="4 5">LY-5</strain>
    </source>
</reference>
<keyword evidence="5" id="KW-1185">Reference proteome</keyword>
<evidence type="ECO:0000256" key="2">
    <source>
        <dbReference type="SAM" id="Phobius"/>
    </source>
</evidence>
<evidence type="ECO:0000313" key="4">
    <source>
        <dbReference type="EMBL" id="MDA3616264.1"/>
    </source>
</evidence>
<keyword evidence="2" id="KW-1133">Transmembrane helix</keyword>
<accession>A0ABT4UN59</accession>
<dbReference type="RefSeq" id="WP_407032594.1">
    <property type="nucleotide sequence ID" value="NZ_JAQGEF010000026.1"/>
</dbReference>
<dbReference type="Proteomes" id="UP001210231">
    <property type="component" value="Unassembled WGS sequence"/>
</dbReference>
<protein>
    <submittedName>
        <fullName evidence="4">AsmA family protein</fullName>
    </submittedName>
</protein>
<dbReference type="EMBL" id="JAQGEF010000026">
    <property type="protein sequence ID" value="MDA3616264.1"/>
    <property type="molecule type" value="Genomic_DNA"/>
</dbReference>
<proteinExistence type="predicted"/>
<feature type="region of interest" description="Disordered" evidence="1">
    <location>
        <begin position="1030"/>
        <end position="1058"/>
    </location>
</feature>
<sequence length="1058" mass="115841">MSSNTIKGIKKVLVKTLKYSGITIVAIIALLFILPALFPKTVSEQIKRWANESITSELNFSKARLTFFSHFPTLTLSLKDVSLTGSAPFANDTLLAAEEVALGIDLSSIFKEQIKIDRIYVTDGNIKVLVNEAGQPNYNIYKSTGDTSAVNDSSSASLKLARIEISKTALIYKDASIPFELSVKELDYIGKGDLSAAVFDLASNITMTGTTLAYDNEPYLQDKDLKAKLLTEINTHSLALHFNKNDLFINKLPLAFVGKFEFLKNGYFLDFSLKTPVTDFGNLFTALPPKLVKWVEKRSVRGNLTMGASLKGAYVSEDGLAPTLAFDMTVKDGSLESRNSSAKAKNFLFDFHVKLPSLNTDSLTVDMDTLSLAVADKYIRGGLHIVGLNEPSVKGQLQGLLDLEKLNGLFTDKEVLALKGIYEFKFRADGQYRRGQNPDSFRPDTVITSFPVFSYQSSLRNGYFKYGSLPVAAEQISFNVNAGCSDGLYNNIYAKIEDINAVALSNYIKGHVHINGLKNLPVEAALSSKINLADIAKIVPLEDYSVNGLLDLDITCKGNYNQSKGQFPVTRAFFKVNNGSIKTPHYPAPLKDIVVDAEVVSTNGTTRDVSIKIKPVSFSFEGEPFLLKTDLRNLDNIHYEIASKGTLNLTNIYKAFAVTGYDVKGRIKADFDLRGNQADATAGKINRLHNSGTLVLDSISVMTEMYPKPIFINKGQLHFKNDLLVADKLVVKYGKTEALLTGYFKNMIAYGLQDNATLWGNLNLKSKLVDVAEWTAFSEPGSNAGTTGNSGSSGVIMLPKTMNFTFNANVAVVDYDGILLKNAQSEVLLQNGELLLKNTKFRLIDAPISMNASYKSQNPLKASFTYQVQADSFAIEKAYKEIALFREMATSAKGIKGIVGLNYSLAGHLDENMSPIYASLKGGGELTLKDIKIKGFKLLNAVGKATNRDSLGSKADRVKGVTIKTSLANNILTIERTKLKIAGFRPRFEGQVSLDGRLNLKGRLGLPPFGIFGIPFNVTGNSENPKVKLKRGKANDELKPDDYDDDVVLPAPDSTKVI</sequence>
<dbReference type="InterPro" id="IPR007844">
    <property type="entry name" value="AsmA"/>
</dbReference>
<comment type="caution">
    <text evidence="4">The sequence shown here is derived from an EMBL/GenBank/DDBJ whole genome shotgun (WGS) entry which is preliminary data.</text>
</comment>
<name>A0ABT4UN59_9BACT</name>
<evidence type="ECO:0000313" key="5">
    <source>
        <dbReference type="Proteomes" id="UP001210231"/>
    </source>
</evidence>
<feature type="transmembrane region" description="Helical" evidence="2">
    <location>
        <begin position="21"/>
        <end position="38"/>
    </location>
</feature>
<gene>
    <name evidence="4" type="ORF">O3P16_15715</name>
</gene>
<organism evidence="4 5">
    <name type="scientific">Polluticaenibacter yanchengensis</name>
    <dbReference type="NCBI Taxonomy" id="3014562"/>
    <lineage>
        <taxon>Bacteria</taxon>
        <taxon>Pseudomonadati</taxon>
        <taxon>Bacteroidota</taxon>
        <taxon>Chitinophagia</taxon>
        <taxon>Chitinophagales</taxon>
        <taxon>Chitinophagaceae</taxon>
        <taxon>Polluticaenibacter</taxon>
    </lineage>
</organism>
<evidence type="ECO:0000256" key="1">
    <source>
        <dbReference type="SAM" id="MobiDB-lite"/>
    </source>
</evidence>
<dbReference type="PANTHER" id="PTHR30441:SF8">
    <property type="entry name" value="DUF748 DOMAIN-CONTAINING PROTEIN"/>
    <property type="match status" value="1"/>
</dbReference>
<dbReference type="Pfam" id="PF05170">
    <property type="entry name" value="AsmA"/>
    <property type="match status" value="1"/>
</dbReference>